<dbReference type="Proteomes" id="UP001366085">
    <property type="component" value="Unassembled WGS sequence"/>
</dbReference>
<feature type="transmembrane region" description="Helical" evidence="1">
    <location>
        <begin position="72"/>
        <end position="93"/>
    </location>
</feature>
<dbReference type="PANTHER" id="PTHR20992">
    <property type="entry name" value="AT15442P-RELATED"/>
    <property type="match status" value="1"/>
</dbReference>
<feature type="transmembrane region" description="Helical" evidence="1">
    <location>
        <begin position="49"/>
        <end position="66"/>
    </location>
</feature>
<feature type="transmembrane region" description="Helical" evidence="1">
    <location>
        <begin position="141"/>
        <end position="163"/>
    </location>
</feature>
<comment type="caution">
    <text evidence="2">The sequence shown here is derived from an EMBL/GenBank/DDBJ whole genome shotgun (WGS) entry which is preliminary data.</text>
</comment>
<feature type="transmembrane region" description="Helical" evidence="1">
    <location>
        <begin position="245"/>
        <end position="267"/>
    </location>
</feature>
<keyword evidence="1" id="KW-0472">Membrane</keyword>
<accession>A0ABU8LGY4</accession>
<dbReference type="InterPro" id="IPR005240">
    <property type="entry name" value="DUF389"/>
</dbReference>
<dbReference type="EMBL" id="JBBDGN010000001">
    <property type="protein sequence ID" value="MEJ1090211.1"/>
    <property type="molecule type" value="Genomic_DNA"/>
</dbReference>
<proteinExistence type="predicted"/>
<evidence type="ECO:0000313" key="3">
    <source>
        <dbReference type="Proteomes" id="UP001366085"/>
    </source>
</evidence>
<feature type="transmembrane region" description="Helical" evidence="1">
    <location>
        <begin position="100"/>
        <end position="121"/>
    </location>
</feature>
<dbReference type="RefSeq" id="WP_337316371.1">
    <property type="nucleotide sequence ID" value="NZ_JBBDGN010000001.1"/>
</dbReference>
<organism evidence="2 3">
    <name type="scientific">Microbacterium istanbulense</name>
    <dbReference type="NCBI Taxonomy" id="3122049"/>
    <lineage>
        <taxon>Bacteria</taxon>
        <taxon>Bacillati</taxon>
        <taxon>Actinomycetota</taxon>
        <taxon>Actinomycetes</taxon>
        <taxon>Micrococcales</taxon>
        <taxon>Microbacteriaceae</taxon>
        <taxon>Microbacterium</taxon>
    </lineage>
</organism>
<protein>
    <submittedName>
        <fullName evidence="2">DUF389 domain-containing protein</fullName>
    </submittedName>
</protein>
<keyword evidence="1" id="KW-1133">Transmembrane helix</keyword>
<feature type="transmembrane region" description="Helical" evidence="1">
    <location>
        <begin position="203"/>
        <end position="224"/>
    </location>
</feature>
<name>A0ABU8LGY4_9MICO</name>
<evidence type="ECO:0000313" key="2">
    <source>
        <dbReference type="EMBL" id="MEJ1090211.1"/>
    </source>
</evidence>
<evidence type="ECO:0000256" key="1">
    <source>
        <dbReference type="SAM" id="Phobius"/>
    </source>
</evidence>
<gene>
    <name evidence="2" type="ORF">WDU93_00780</name>
</gene>
<dbReference type="PANTHER" id="PTHR20992:SF9">
    <property type="entry name" value="AT15442P-RELATED"/>
    <property type="match status" value="1"/>
</dbReference>
<sequence>MAAAQGIEPALPELPGTRRLRATPADIDRMRSSLFLTEGQDSNRKLSKFWVLIVLSAIIASAGVIADSTATVIGAMIVAPLMTPILGTALSVVLSVRRLIILNIGLVLAGAVIVIAIGYLLGLTAPTPLTAESSSQIASRISPRLIDLVAALATGVVGAFATVRADISDTLPGVAIAISLVPPLAVVGLTLESDQLDEAMGALLLFGTNVSAIIATGTIIFLIYRVRSAAAELGMRLGQFKVKTVAVVVGAVLVLTVPLALGSTAVVQRELTVSRAQQPATEWAEAQGWQITDISYRQGMLRIVALGPPPEILETGLRERLDAAGLKDVDVRVTLVFGGSQDIPASG</sequence>
<dbReference type="Pfam" id="PF04087">
    <property type="entry name" value="DUF389"/>
    <property type="match status" value="1"/>
</dbReference>
<keyword evidence="3" id="KW-1185">Reference proteome</keyword>
<feature type="transmembrane region" description="Helical" evidence="1">
    <location>
        <begin position="170"/>
        <end position="191"/>
    </location>
</feature>
<reference evidence="2 3" key="1">
    <citation type="submission" date="2024-02" db="EMBL/GenBank/DDBJ databases">
        <authorList>
            <person name="Saticioglu I.B."/>
        </authorList>
    </citation>
    <scope>NUCLEOTIDE SEQUENCE [LARGE SCALE GENOMIC DNA]</scope>
    <source>
        <strain evidence="2 3">Mu-43</strain>
    </source>
</reference>
<keyword evidence="1" id="KW-0812">Transmembrane</keyword>